<dbReference type="PANTHER" id="PTHR42979:SF1">
    <property type="entry name" value="3-ISOPROPYLMALATE DEHYDROGENASE"/>
    <property type="match status" value="1"/>
</dbReference>
<feature type="binding site" evidence="16">
    <location>
        <position position="96"/>
    </location>
    <ligand>
        <name>substrate</name>
    </ligand>
</feature>
<dbReference type="InterPro" id="IPR004429">
    <property type="entry name" value="Isopropylmalate_DH"/>
</dbReference>
<keyword evidence="12 16" id="KW-0560">Oxidoreductase</keyword>
<dbReference type="EMBL" id="BDUF01000097">
    <property type="protein sequence ID" value="GAX91488.1"/>
    <property type="molecule type" value="Genomic_DNA"/>
</dbReference>
<keyword evidence="14 16" id="KW-0100">Branched-chain amino acid biosynthesis</keyword>
<keyword evidence="13 16" id="KW-0520">NAD</keyword>
<feature type="binding site" evidence="16">
    <location>
        <position position="246"/>
    </location>
    <ligand>
        <name>Mg(2+)</name>
        <dbReference type="ChEBI" id="CHEBI:18420"/>
    </ligand>
</feature>
<feature type="site" description="Important for catalysis" evidence="16">
    <location>
        <position position="190"/>
    </location>
</feature>
<evidence type="ECO:0000256" key="12">
    <source>
        <dbReference type="ARBA" id="ARBA00023002"/>
    </source>
</evidence>
<comment type="pathway">
    <text evidence="4 16 17">Amino-acid biosynthesis; L-leucine biosynthesis; L-leucine from 3-methyl-2-oxobutanoate: step 3/4.</text>
</comment>
<evidence type="ECO:0000259" key="18">
    <source>
        <dbReference type="SMART" id="SM01329"/>
    </source>
</evidence>
<feature type="binding site" evidence="16">
    <location>
        <position position="134"/>
    </location>
    <ligand>
        <name>substrate</name>
    </ligand>
</feature>
<dbReference type="AlphaFoldDB" id="A0A292YNH4"/>
<evidence type="ECO:0000256" key="10">
    <source>
        <dbReference type="ARBA" id="ARBA00022723"/>
    </source>
</evidence>
<feature type="binding site" evidence="16">
    <location>
        <begin position="279"/>
        <end position="291"/>
    </location>
    <ligand>
        <name>NAD(+)</name>
        <dbReference type="ChEBI" id="CHEBI:57540"/>
    </ligand>
</feature>
<sequence>MPKKIALLPGDGIGPEIMAEAVKVLEAVGKEFSREFTFQSLPIGGTAIDEFGDPLPPQTLQGLKESDAVLLAAVGGPKWDQNPGNLRPEAGLLRMRKELGVFANLRPVKAYEPLLHASTLKEEVLAEVDLLIVRELTGGIYFGDKSRKPHVSGEQATDTLVYTTEEIERIVRMAFVIARNRKKLLHSVDKANVLESSRLWRETVNQVAKDYPDVQCEHILVDNCAMQLIRNPRQFDVLVTENMFGDILSDEAAMLTGSIGMLPSASLGAQVGLYEPIHGSAPDIAGKGIANPLGIILSAAMMLRHSFGWEQEAAIIEQSVQEVLAKGARTADLAGPQDTKVSTSEMGDLIVQAIGCRIPS</sequence>
<keyword evidence="11 16" id="KW-0460">Magnesium</keyword>
<proteinExistence type="inferred from homology"/>
<dbReference type="GO" id="GO:0051287">
    <property type="term" value="F:NAD binding"/>
    <property type="evidence" value="ECO:0007669"/>
    <property type="project" value="InterPro"/>
</dbReference>
<comment type="catalytic activity">
    <reaction evidence="1 16 17">
        <text>(2R,3S)-3-isopropylmalate + NAD(+) = 4-methyl-2-oxopentanoate + CO2 + NADH</text>
        <dbReference type="Rhea" id="RHEA:32271"/>
        <dbReference type="ChEBI" id="CHEBI:16526"/>
        <dbReference type="ChEBI" id="CHEBI:17865"/>
        <dbReference type="ChEBI" id="CHEBI:35121"/>
        <dbReference type="ChEBI" id="CHEBI:57540"/>
        <dbReference type="ChEBI" id="CHEBI:57945"/>
        <dbReference type="EC" id="1.1.1.85"/>
    </reaction>
</comment>
<evidence type="ECO:0000313" key="20">
    <source>
        <dbReference type="Proteomes" id="UP000217785"/>
    </source>
</evidence>
<dbReference type="GO" id="GO:0005829">
    <property type="term" value="C:cytosol"/>
    <property type="evidence" value="ECO:0007669"/>
    <property type="project" value="TreeGrafter"/>
</dbReference>
<keyword evidence="9 16" id="KW-0028">Amino-acid biosynthesis</keyword>
<dbReference type="GO" id="GO:0009098">
    <property type="term" value="P:L-leucine biosynthetic process"/>
    <property type="evidence" value="ECO:0007669"/>
    <property type="project" value="UniProtKB-UniRule"/>
</dbReference>
<protein>
    <recommendedName>
        <fullName evidence="16">3-isopropylmalate dehydrogenase</fullName>
        <ecNumber evidence="16">1.1.1.85</ecNumber>
    </recommendedName>
    <alternativeName>
        <fullName evidence="16">3-IPM-DH</fullName>
    </alternativeName>
    <alternativeName>
        <fullName evidence="16">Beta-IPM dehydrogenase</fullName>
        <shortName evidence="16">IMDH</shortName>
    </alternativeName>
</protein>
<dbReference type="GO" id="GO:0003862">
    <property type="term" value="F:3-isopropylmalate dehydrogenase activity"/>
    <property type="evidence" value="ECO:0007669"/>
    <property type="project" value="UniProtKB-UniRule"/>
</dbReference>
<evidence type="ECO:0000256" key="1">
    <source>
        <dbReference type="ARBA" id="ARBA00000624"/>
    </source>
</evidence>
<feature type="binding site" evidence="16">
    <location>
        <begin position="76"/>
        <end position="89"/>
    </location>
    <ligand>
        <name>NAD(+)</name>
        <dbReference type="ChEBI" id="CHEBI:57540"/>
    </ligand>
</feature>
<dbReference type="HAMAP" id="MF_01033">
    <property type="entry name" value="LeuB_type1"/>
    <property type="match status" value="1"/>
</dbReference>
<evidence type="ECO:0000256" key="6">
    <source>
        <dbReference type="ARBA" id="ARBA00011738"/>
    </source>
</evidence>
<evidence type="ECO:0000256" key="17">
    <source>
        <dbReference type="RuleBase" id="RU004445"/>
    </source>
</evidence>
<dbReference type="PROSITE" id="PS00470">
    <property type="entry name" value="IDH_IMDH"/>
    <property type="match status" value="1"/>
</dbReference>
<evidence type="ECO:0000256" key="14">
    <source>
        <dbReference type="ARBA" id="ARBA00023304"/>
    </source>
</evidence>
<dbReference type="InterPro" id="IPR019818">
    <property type="entry name" value="IsoCit/isopropylmalate_DH_CS"/>
</dbReference>
<evidence type="ECO:0000256" key="8">
    <source>
        <dbReference type="ARBA" id="ARBA00022490"/>
    </source>
</evidence>
<keyword evidence="20" id="KW-1185">Reference proteome</keyword>
<evidence type="ECO:0000256" key="7">
    <source>
        <dbReference type="ARBA" id="ARBA00022430"/>
    </source>
</evidence>
<feature type="binding site" evidence="16">
    <location>
        <position position="106"/>
    </location>
    <ligand>
        <name>substrate</name>
    </ligand>
</feature>
<evidence type="ECO:0000256" key="5">
    <source>
        <dbReference type="ARBA" id="ARBA00008319"/>
    </source>
</evidence>
<name>A0A292YNH4_9BACL</name>
<keyword evidence="7 16" id="KW-0432">Leucine biosynthesis</keyword>
<dbReference type="Proteomes" id="UP000217785">
    <property type="component" value="Unassembled WGS sequence"/>
</dbReference>
<evidence type="ECO:0000256" key="15">
    <source>
        <dbReference type="ARBA" id="ARBA00023577"/>
    </source>
</evidence>
<keyword evidence="8 16" id="KW-0963">Cytoplasm</keyword>
<evidence type="ECO:0000256" key="3">
    <source>
        <dbReference type="ARBA" id="ARBA00004496"/>
    </source>
</evidence>
<dbReference type="NCBIfam" id="TIGR00169">
    <property type="entry name" value="leuB"/>
    <property type="match status" value="1"/>
</dbReference>
<dbReference type="InterPro" id="IPR024084">
    <property type="entry name" value="IsoPropMal-DH-like_dom"/>
</dbReference>
<evidence type="ECO:0000256" key="2">
    <source>
        <dbReference type="ARBA" id="ARBA00001936"/>
    </source>
</evidence>
<comment type="caution">
    <text evidence="19">The sequence shown here is derived from an EMBL/GenBank/DDBJ whole genome shotgun (WGS) entry which is preliminary data.</text>
</comment>
<comment type="subcellular location">
    <subcellularLocation>
        <location evidence="3 16">Cytoplasm</location>
    </subcellularLocation>
</comment>
<organism evidence="19 20">
    <name type="scientific">Effusibacillus lacus</name>
    <dbReference type="NCBI Taxonomy" id="1348429"/>
    <lineage>
        <taxon>Bacteria</taxon>
        <taxon>Bacillati</taxon>
        <taxon>Bacillota</taxon>
        <taxon>Bacilli</taxon>
        <taxon>Bacillales</taxon>
        <taxon>Alicyclobacillaceae</taxon>
        <taxon>Effusibacillus</taxon>
    </lineage>
</organism>
<evidence type="ECO:0000256" key="9">
    <source>
        <dbReference type="ARBA" id="ARBA00022605"/>
    </source>
</evidence>
<dbReference type="FunFam" id="3.40.718.10:FF:000028">
    <property type="entry name" value="3-isopropylmalate dehydrogenase"/>
    <property type="match status" value="1"/>
</dbReference>
<comment type="similarity">
    <text evidence="5 16">Belongs to the isocitrate and isopropylmalate dehydrogenases family. LeuB type 1 subfamily.</text>
</comment>
<comment type="function">
    <text evidence="15 16 17">Catalyzes the oxidation of 3-carboxy-2-hydroxy-4-methylpentanoate (3-isopropylmalate) to 3-carboxy-4-methyl-2-oxopentanoate. The product decarboxylates to 4-methyl-2 oxopentanoate.</text>
</comment>
<feature type="binding site" evidence="16">
    <location>
        <position position="222"/>
    </location>
    <ligand>
        <name>substrate</name>
    </ligand>
</feature>
<accession>A0A292YNH4</accession>
<dbReference type="UniPathway" id="UPA00048">
    <property type="reaction ID" value="UER00072"/>
</dbReference>
<comment type="cofactor">
    <cofactor evidence="16 17">
        <name>Mg(2+)</name>
        <dbReference type="ChEBI" id="CHEBI:18420"/>
    </cofactor>
    <cofactor evidence="16 17">
        <name>Mn(2+)</name>
        <dbReference type="ChEBI" id="CHEBI:29035"/>
    </cofactor>
    <text evidence="16 17">Binds 1 Mg(2+) or Mn(2+) ion per subunit.</text>
</comment>
<evidence type="ECO:0000256" key="16">
    <source>
        <dbReference type="HAMAP-Rule" id="MF_01033"/>
    </source>
</evidence>
<dbReference type="EC" id="1.1.1.85" evidence="16"/>
<dbReference type="Gene3D" id="3.40.718.10">
    <property type="entry name" value="Isopropylmalate Dehydrogenase"/>
    <property type="match status" value="1"/>
</dbReference>
<feature type="site" description="Important for catalysis" evidence="16">
    <location>
        <position position="141"/>
    </location>
</feature>
<gene>
    <name evidence="16" type="primary">leuB</name>
    <name evidence="19" type="ORF">EFBL_3157</name>
</gene>
<comment type="subunit">
    <text evidence="6 16 17">Homodimer.</text>
</comment>
<comment type="cofactor">
    <cofactor evidence="2">
        <name>Mn(2+)</name>
        <dbReference type="ChEBI" id="CHEBI:29035"/>
    </cofactor>
</comment>
<reference evidence="20" key="1">
    <citation type="submission" date="2017-07" db="EMBL/GenBank/DDBJ databases">
        <title>Draft genome sequence of Effusibacillus lacus strain skLN1.</title>
        <authorList>
            <person name="Watanabe M."/>
            <person name="Kojima H."/>
            <person name="Fukui M."/>
        </authorList>
    </citation>
    <scope>NUCLEOTIDE SEQUENCE [LARGE SCALE GENOMIC DNA]</scope>
    <source>
        <strain evidence="20">skLN1</strain>
    </source>
</reference>
<dbReference type="SUPFAM" id="SSF53659">
    <property type="entry name" value="Isocitrate/Isopropylmalate dehydrogenase-like"/>
    <property type="match status" value="1"/>
</dbReference>
<dbReference type="Pfam" id="PF00180">
    <property type="entry name" value="Iso_dh"/>
    <property type="match status" value="1"/>
</dbReference>
<dbReference type="RefSeq" id="WP_096183335.1">
    <property type="nucleotide sequence ID" value="NZ_BDUF01000097.1"/>
</dbReference>
<evidence type="ECO:0000256" key="13">
    <source>
        <dbReference type="ARBA" id="ARBA00023027"/>
    </source>
</evidence>
<dbReference type="SMART" id="SM01329">
    <property type="entry name" value="Iso_dh"/>
    <property type="match status" value="1"/>
</dbReference>
<keyword evidence="10 16" id="KW-0479">Metal-binding</keyword>
<evidence type="ECO:0000256" key="11">
    <source>
        <dbReference type="ARBA" id="ARBA00022842"/>
    </source>
</evidence>
<evidence type="ECO:0000313" key="19">
    <source>
        <dbReference type="EMBL" id="GAX91488.1"/>
    </source>
</evidence>
<feature type="binding site" evidence="16">
    <location>
        <position position="222"/>
    </location>
    <ligand>
        <name>Mg(2+)</name>
        <dbReference type="ChEBI" id="CHEBI:18420"/>
    </ligand>
</feature>
<feature type="domain" description="Isopropylmalate dehydrogenase-like" evidence="18">
    <location>
        <begin position="4"/>
        <end position="350"/>
    </location>
</feature>
<keyword evidence="16" id="KW-0464">Manganese</keyword>
<dbReference type="OrthoDB" id="9806254at2"/>
<dbReference type="PANTHER" id="PTHR42979">
    <property type="entry name" value="3-ISOPROPYLMALATE DEHYDROGENASE"/>
    <property type="match status" value="1"/>
</dbReference>
<evidence type="ECO:0000256" key="4">
    <source>
        <dbReference type="ARBA" id="ARBA00004762"/>
    </source>
</evidence>
<dbReference type="GO" id="GO:0000287">
    <property type="term" value="F:magnesium ion binding"/>
    <property type="evidence" value="ECO:0007669"/>
    <property type="project" value="InterPro"/>
</dbReference>
<feature type="binding site" evidence="16">
    <location>
        <position position="250"/>
    </location>
    <ligand>
        <name>Mg(2+)</name>
        <dbReference type="ChEBI" id="CHEBI:18420"/>
    </ligand>
</feature>